<evidence type="ECO:0000259" key="1">
    <source>
        <dbReference type="Pfam" id="PF06445"/>
    </source>
</evidence>
<evidence type="ECO:0000313" key="2">
    <source>
        <dbReference type="EMBL" id="BBH22749.1"/>
    </source>
</evidence>
<gene>
    <name evidence="2" type="ORF">Back11_40940</name>
</gene>
<dbReference type="InterPro" id="IPR029442">
    <property type="entry name" value="GyrI-like"/>
</dbReference>
<keyword evidence="3" id="KW-1185">Reference proteome</keyword>
<dbReference type="Gene3D" id="3.20.80.10">
    <property type="entry name" value="Regulatory factor, effector binding domain"/>
    <property type="match status" value="1"/>
</dbReference>
<name>A0A3G9JI94_9BACL</name>
<dbReference type="Pfam" id="PF06445">
    <property type="entry name" value="GyrI-like"/>
    <property type="match status" value="1"/>
</dbReference>
<sequence length="159" mass="18277">MEVQVIERAEMKTIAIKVGGDGHEVRRGWHLLQKKLEGRSWNNRNIGYVFVPEWQWASGVKELHVGVELDTDMVPRGAEKFVVPTKLYATIKVHGDKKHMEDSYTFLNEWITANGYEKDISKGSYSVEANPLKPINPFDIPADEIKEYDYVIYAPVKKL</sequence>
<dbReference type="Proteomes" id="UP000275368">
    <property type="component" value="Chromosome"/>
</dbReference>
<organism evidence="2 3">
    <name type="scientific">Paenibacillus baekrokdamisoli</name>
    <dbReference type="NCBI Taxonomy" id="1712516"/>
    <lineage>
        <taxon>Bacteria</taxon>
        <taxon>Bacillati</taxon>
        <taxon>Bacillota</taxon>
        <taxon>Bacilli</taxon>
        <taxon>Bacillales</taxon>
        <taxon>Paenibacillaceae</taxon>
        <taxon>Paenibacillus</taxon>
    </lineage>
</organism>
<evidence type="ECO:0000313" key="3">
    <source>
        <dbReference type="Proteomes" id="UP000275368"/>
    </source>
</evidence>
<dbReference type="AlphaFoldDB" id="A0A3G9JI94"/>
<dbReference type="KEGG" id="pbk:Back11_40940"/>
<accession>A0A3G9JI94</accession>
<dbReference type="SUPFAM" id="SSF55136">
    <property type="entry name" value="Probable bacterial effector-binding domain"/>
    <property type="match status" value="1"/>
</dbReference>
<dbReference type="EMBL" id="AP019308">
    <property type="protein sequence ID" value="BBH22749.1"/>
    <property type="molecule type" value="Genomic_DNA"/>
</dbReference>
<feature type="domain" description="GyrI-like small molecule binding" evidence="1">
    <location>
        <begin position="1"/>
        <end position="121"/>
    </location>
</feature>
<protein>
    <recommendedName>
        <fullName evidence="1">GyrI-like small molecule binding domain-containing protein</fullName>
    </recommendedName>
</protein>
<proteinExistence type="predicted"/>
<reference evidence="2 3" key="1">
    <citation type="submission" date="2018-11" db="EMBL/GenBank/DDBJ databases">
        <title>Complete genome sequence of Paenibacillus baekrokdamisoli strain KCTC 33723.</title>
        <authorList>
            <person name="Kang S.W."/>
            <person name="Lee K.C."/>
            <person name="Kim K.K."/>
            <person name="Kim J.S."/>
            <person name="Kim D.S."/>
            <person name="Ko S.H."/>
            <person name="Yang S.H."/>
            <person name="Lee J.S."/>
        </authorList>
    </citation>
    <scope>NUCLEOTIDE SEQUENCE [LARGE SCALE GENOMIC DNA]</scope>
    <source>
        <strain evidence="2 3">KCTC 33723</strain>
    </source>
</reference>
<dbReference type="RefSeq" id="WP_164522901.1">
    <property type="nucleotide sequence ID" value="NZ_AP019308.1"/>
</dbReference>
<dbReference type="InterPro" id="IPR011256">
    <property type="entry name" value="Reg_factor_effector_dom_sf"/>
</dbReference>